<feature type="compositionally biased region" description="Polar residues" evidence="2">
    <location>
        <begin position="162"/>
        <end position="174"/>
    </location>
</feature>
<gene>
    <name evidence="3" type="ORF">VNI00_000868</name>
</gene>
<feature type="compositionally biased region" description="Low complexity" evidence="2">
    <location>
        <begin position="345"/>
        <end position="354"/>
    </location>
</feature>
<evidence type="ECO:0000256" key="2">
    <source>
        <dbReference type="SAM" id="MobiDB-lite"/>
    </source>
</evidence>
<accession>A0AAW0EC75</accession>
<sequence length="395" mass="42787">MSSPKSQHKPRPFSIDLSLELERQLESESLPSSPANADTHPAPTRDSLDPQVLAHIVMTLRQSLAEMTKERDDLLALLASAHTKEAEINDALQHMTDKATGMEEELTEARKKMKDDEEAISMLRTKVEESRRGLMRLQTENRRQSMQPIDLSRASIPLLGSPPSSKRASFTPLTGSGRANGHKRGTSVSDSLLETDPHIQTLTLNDNTPASSRRFSGLFGRGGSPPQDSLIPKDSSTFEIDMIKKELASAKTELEETRHELSEAIEAREASESCVKTLRDFISENSIGAGNLDFPSSPPNGGQAKKQAAGWGFNLWKVDTSVKPPTGPPSADPSHSPGAPDSSITPTATAATTPLSRKIGGFFGRQSSISSVDPDTRSSLDLRSDTSSTKNETHV</sequence>
<dbReference type="EMBL" id="JAYKXP010000002">
    <property type="protein sequence ID" value="KAK7061132.1"/>
    <property type="molecule type" value="Genomic_DNA"/>
</dbReference>
<comment type="caution">
    <text evidence="3">The sequence shown here is derived from an EMBL/GenBank/DDBJ whole genome shotgun (WGS) entry which is preliminary data.</text>
</comment>
<feature type="coiled-coil region" evidence="1">
    <location>
        <begin position="92"/>
        <end position="126"/>
    </location>
</feature>
<feature type="compositionally biased region" description="Basic residues" evidence="2">
    <location>
        <begin position="1"/>
        <end position="11"/>
    </location>
</feature>
<reference evidence="3 4" key="1">
    <citation type="submission" date="2024-01" db="EMBL/GenBank/DDBJ databases">
        <title>A draft genome for a cacao thread blight-causing isolate of Paramarasmius palmivorus.</title>
        <authorList>
            <person name="Baruah I.K."/>
            <person name="Bukari Y."/>
            <person name="Amoako-Attah I."/>
            <person name="Meinhardt L.W."/>
            <person name="Bailey B.A."/>
            <person name="Cohen S.P."/>
        </authorList>
    </citation>
    <scope>NUCLEOTIDE SEQUENCE [LARGE SCALE GENOMIC DNA]</scope>
    <source>
        <strain evidence="3 4">GH-12</strain>
    </source>
</reference>
<feature type="region of interest" description="Disordered" evidence="2">
    <location>
        <begin position="154"/>
        <end position="190"/>
    </location>
</feature>
<evidence type="ECO:0000256" key="1">
    <source>
        <dbReference type="SAM" id="Coils"/>
    </source>
</evidence>
<dbReference type="Proteomes" id="UP001383192">
    <property type="component" value="Unassembled WGS sequence"/>
</dbReference>
<organism evidence="3 4">
    <name type="scientific">Paramarasmius palmivorus</name>
    <dbReference type="NCBI Taxonomy" id="297713"/>
    <lineage>
        <taxon>Eukaryota</taxon>
        <taxon>Fungi</taxon>
        <taxon>Dikarya</taxon>
        <taxon>Basidiomycota</taxon>
        <taxon>Agaricomycotina</taxon>
        <taxon>Agaricomycetes</taxon>
        <taxon>Agaricomycetidae</taxon>
        <taxon>Agaricales</taxon>
        <taxon>Marasmiineae</taxon>
        <taxon>Marasmiaceae</taxon>
        <taxon>Paramarasmius</taxon>
    </lineage>
</organism>
<feature type="region of interest" description="Disordered" evidence="2">
    <location>
        <begin position="319"/>
        <end position="395"/>
    </location>
</feature>
<evidence type="ECO:0000313" key="3">
    <source>
        <dbReference type="EMBL" id="KAK7061132.1"/>
    </source>
</evidence>
<evidence type="ECO:0000313" key="4">
    <source>
        <dbReference type="Proteomes" id="UP001383192"/>
    </source>
</evidence>
<feature type="coiled-coil region" evidence="1">
    <location>
        <begin position="240"/>
        <end position="271"/>
    </location>
</feature>
<name>A0AAW0EC75_9AGAR</name>
<keyword evidence="4" id="KW-1185">Reference proteome</keyword>
<feature type="compositionally biased region" description="Basic and acidic residues" evidence="2">
    <location>
        <begin position="374"/>
        <end position="384"/>
    </location>
</feature>
<feature type="region of interest" description="Disordered" evidence="2">
    <location>
        <begin position="1"/>
        <end position="49"/>
    </location>
</feature>
<protein>
    <submittedName>
        <fullName evidence="3">Uncharacterized protein</fullName>
    </submittedName>
</protein>
<dbReference type="AlphaFoldDB" id="A0AAW0EC75"/>
<proteinExistence type="predicted"/>
<keyword evidence="1" id="KW-0175">Coiled coil</keyword>